<dbReference type="EMBL" id="JABSOD010000008">
    <property type="protein sequence ID" value="NRQ42847.1"/>
    <property type="molecule type" value="Genomic_DNA"/>
</dbReference>
<evidence type="ECO:0000256" key="3">
    <source>
        <dbReference type="ARBA" id="ARBA00022833"/>
    </source>
</evidence>
<evidence type="ECO:0000256" key="1">
    <source>
        <dbReference type="ARBA" id="ARBA00005495"/>
    </source>
</evidence>
<dbReference type="PROSITE" id="PS51891">
    <property type="entry name" value="CENP_V_GFA"/>
    <property type="match status" value="1"/>
</dbReference>
<evidence type="ECO:0000256" key="4">
    <source>
        <dbReference type="ARBA" id="ARBA00023239"/>
    </source>
</evidence>
<keyword evidence="2" id="KW-0479">Metal-binding</keyword>
<comment type="similarity">
    <text evidence="1">Belongs to the Gfa family.</text>
</comment>
<dbReference type="Gene3D" id="3.90.1590.10">
    <property type="entry name" value="glutathione-dependent formaldehyde- activating enzyme (gfa)"/>
    <property type="match status" value="1"/>
</dbReference>
<reference evidence="6 7" key="1">
    <citation type="submission" date="2020-06" db="EMBL/GenBank/DDBJ databases">
        <title>Rheinheimera sp. nov., a marine bacterium isolated from coastal.</title>
        <authorList>
            <person name="Yu Q."/>
            <person name="Qi Y."/>
            <person name="Pu J."/>
        </authorList>
    </citation>
    <scope>NUCLEOTIDE SEQUENCE [LARGE SCALE GENOMIC DNA]</scope>
    <source>
        <strain evidence="6 7">YQF-2</strain>
    </source>
</reference>
<name>A0A7Y5AQU6_9GAMM</name>
<gene>
    <name evidence="6" type="ORF">HRH59_09815</name>
</gene>
<dbReference type="InterPro" id="IPR006913">
    <property type="entry name" value="CENP-V/GFA"/>
</dbReference>
<dbReference type="GO" id="GO:0046872">
    <property type="term" value="F:metal ion binding"/>
    <property type="evidence" value="ECO:0007669"/>
    <property type="project" value="UniProtKB-KW"/>
</dbReference>
<comment type="caution">
    <text evidence="6">The sequence shown here is derived from an EMBL/GenBank/DDBJ whole genome shotgun (WGS) entry which is preliminary data.</text>
</comment>
<dbReference type="RefSeq" id="WP_173501093.1">
    <property type="nucleotide sequence ID" value="NZ_JABSOD010000008.1"/>
</dbReference>
<keyword evidence="4" id="KW-0456">Lyase</keyword>
<evidence type="ECO:0000256" key="2">
    <source>
        <dbReference type="ARBA" id="ARBA00022723"/>
    </source>
</evidence>
<evidence type="ECO:0000313" key="7">
    <source>
        <dbReference type="Proteomes" id="UP000523161"/>
    </source>
</evidence>
<organism evidence="6 7">
    <name type="scientific">Rheinheimera lutimaris</name>
    <dbReference type="NCBI Taxonomy" id="2740584"/>
    <lineage>
        <taxon>Bacteria</taxon>
        <taxon>Pseudomonadati</taxon>
        <taxon>Pseudomonadota</taxon>
        <taxon>Gammaproteobacteria</taxon>
        <taxon>Chromatiales</taxon>
        <taxon>Chromatiaceae</taxon>
        <taxon>Rheinheimera</taxon>
    </lineage>
</organism>
<dbReference type="InterPro" id="IPR011057">
    <property type="entry name" value="Mss4-like_sf"/>
</dbReference>
<dbReference type="Proteomes" id="UP000523161">
    <property type="component" value="Unassembled WGS sequence"/>
</dbReference>
<keyword evidence="7" id="KW-1185">Reference proteome</keyword>
<evidence type="ECO:0000313" key="6">
    <source>
        <dbReference type="EMBL" id="NRQ42847.1"/>
    </source>
</evidence>
<protein>
    <submittedName>
        <fullName evidence="6">GFA family protein</fullName>
    </submittedName>
</protein>
<feature type="domain" description="CENP-V/GFA" evidence="5">
    <location>
        <begin position="5"/>
        <end position="123"/>
    </location>
</feature>
<dbReference type="GO" id="GO:0016846">
    <property type="term" value="F:carbon-sulfur lyase activity"/>
    <property type="evidence" value="ECO:0007669"/>
    <property type="project" value="InterPro"/>
</dbReference>
<proteinExistence type="inferred from homology"/>
<dbReference type="Pfam" id="PF04828">
    <property type="entry name" value="GFA"/>
    <property type="match status" value="1"/>
</dbReference>
<dbReference type="AlphaFoldDB" id="A0A7Y5AQU6"/>
<dbReference type="SUPFAM" id="SSF51316">
    <property type="entry name" value="Mss4-like"/>
    <property type="match status" value="1"/>
</dbReference>
<evidence type="ECO:0000259" key="5">
    <source>
        <dbReference type="PROSITE" id="PS51891"/>
    </source>
</evidence>
<dbReference type="PANTHER" id="PTHR33337">
    <property type="entry name" value="GFA DOMAIN-CONTAINING PROTEIN"/>
    <property type="match status" value="1"/>
</dbReference>
<keyword evidence="3" id="KW-0862">Zinc</keyword>
<dbReference type="PANTHER" id="PTHR33337:SF40">
    <property type="entry name" value="CENP-V_GFA DOMAIN-CONTAINING PROTEIN-RELATED"/>
    <property type="match status" value="1"/>
</dbReference>
<accession>A0A7Y5AQU6</accession>
<sequence length="139" mass="15318">MSVQRNGRCLCGKVGISVAVSADKVGACHCDMCRRWGGGPLLALDCGTDVKFSGEQHVRAFRSSDWASRGFCAECGTHLFYRLSQNGQYIIPVGLFDNADDVVFDHQVCIDSKPAYYSFAEYTHNMTCEEMFAAFAPPQ</sequence>